<accession>A0A1F2UR33</accession>
<dbReference type="AlphaFoldDB" id="A0A1F2UR33"/>
<evidence type="ECO:0000256" key="1">
    <source>
        <dbReference type="ARBA" id="ARBA00004496"/>
    </source>
</evidence>
<evidence type="ECO:0000256" key="5">
    <source>
        <dbReference type="ARBA" id="ARBA00022540"/>
    </source>
</evidence>
<keyword evidence="8 10" id="KW-0342">GTP-binding</keyword>
<dbReference type="GO" id="GO:0003924">
    <property type="term" value="F:GTPase activity"/>
    <property type="evidence" value="ECO:0007669"/>
    <property type="project" value="UniProtKB-UniRule"/>
</dbReference>
<dbReference type="Gene3D" id="3.40.50.300">
    <property type="entry name" value="P-loop containing nucleotide triphosphate hydrolases"/>
    <property type="match status" value="1"/>
</dbReference>
<dbReference type="FunFam" id="3.40.50.10050:FF:000001">
    <property type="entry name" value="Translation initiation factor IF-2"/>
    <property type="match status" value="1"/>
</dbReference>
<proteinExistence type="inferred from homology"/>
<dbReference type="InterPro" id="IPR004161">
    <property type="entry name" value="EFTu-like_2"/>
</dbReference>
<comment type="function">
    <text evidence="9 10 11">One of the essential components for the initiation of protein synthesis. Protects formylmethionyl-tRNA from spontaneous hydrolysis and promotes its binding to the 30S ribosomal subunits. Also involved in the hydrolysis of GTP during the formation of the 70S ribosomal complex.</text>
</comment>
<dbReference type="InterPro" id="IPR005225">
    <property type="entry name" value="Small_GTP-bd"/>
</dbReference>
<name>A0A1F2UR33_9ACTN</name>
<dbReference type="Proteomes" id="UP000178086">
    <property type="component" value="Unassembled WGS sequence"/>
</dbReference>
<evidence type="ECO:0000313" key="16">
    <source>
        <dbReference type="Proteomes" id="UP000178086"/>
    </source>
</evidence>
<dbReference type="Pfam" id="PF11987">
    <property type="entry name" value="IF-2"/>
    <property type="match status" value="1"/>
</dbReference>
<dbReference type="InterPro" id="IPR000795">
    <property type="entry name" value="T_Tr_GTP-bd_dom"/>
</dbReference>
<evidence type="ECO:0000256" key="10">
    <source>
        <dbReference type="HAMAP-Rule" id="MF_00100"/>
    </source>
</evidence>
<dbReference type="InterPro" id="IPR000178">
    <property type="entry name" value="TF_IF2_bacterial-like"/>
</dbReference>
<dbReference type="FunFam" id="2.40.30.10:FF:000008">
    <property type="entry name" value="Translation initiation factor IF-2"/>
    <property type="match status" value="1"/>
</dbReference>
<dbReference type="CDD" id="cd01887">
    <property type="entry name" value="IF2_eIF5B"/>
    <property type="match status" value="1"/>
</dbReference>
<comment type="caution">
    <text evidence="15">The sequence shown here is derived from an EMBL/GenBank/DDBJ whole genome shotgun (WGS) entry which is preliminary data.</text>
</comment>
<keyword evidence="7 10" id="KW-0648">Protein biosynthesis</keyword>
<dbReference type="HAMAP" id="MF_00100_B">
    <property type="entry name" value="IF_2_B"/>
    <property type="match status" value="1"/>
</dbReference>
<evidence type="ECO:0000256" key="3">
    <source>
        <dbReference type="ARBA" id="ARBA00020675"/>
    </source>
</evidence>
<dbReference type="InterPro" id="IPR023115">
    <property type="entry name" value="TIF_IF2_dom3"/>
</dbReference>
<evidence type="ECO:0000256" key="11">
    <source>
        <dbReference type="RuleBase" id="RU000644"/>
    </source>
</evidence>
<feature type="domain" description="Tr-type G" evidence="14">
    <location>
        <begin position="272"/>
        <end position="441"/>
    </location>
</feature>
<evidence type="ECO:0000313" key="15">
    <source>
        <dbReference type="EMBL" id="OFW33083.1"/>
    </source>
</evidence>
<reference evidence="15 16" key="1">
    <citation type="journal article" date="2016" name="Nat. Commun.">
        <title>Thousands of microbial genomes shed light on interconnected biogeochemical processes in an aquifer system.</title>
        <authorList>
            <person name="Anantharaman K."/>
            <person name="Brown C.T."/>
            <person name="Hug L.A."/>
            <person name="Sharon I."/>
            <person name="Castelle C.J."/>
            <person name="Probst A.J."/>
            <person name="Thomas B.C."/>
            <person name="Singh A."/>
            <person name="Wilkins M.J."/>
            <person name="Karaoz U."/>
            <person name="Brodie E.L."/>
            <person name="Williams K.H."/>
            <person name="Hubbard S.S."/>
            <person name="Banfield J.F."/>
        </authorList>
    </citation>
    <scope>NUCLEOTIDE SEQUENCE [LARGE SCALE GENOMIC DNA]</scope>
</reference>
<feature type="region of interest" description="G-domain" evidence="10">
    <location>
        <begin position="275"/>
        <end position="423"/>
    </location>
</feature>
<dbReference type="CDD" id="cd03702">
    <property type="entry name" value="IF2_mtIF2_II"/>
    <property type="match status" value="1"/>
</dbReference>
<dbReference type="NCBIfam" id="TIGR00231">
    <property type="entry name" value="small_GTP"/>
    <property type="match status" value="1"/>
</dbReference>
<feature type="compositionally biased region" description="Polar residues" evidence="13">
    <location>
        <begin position="45"/>
        <end position="55"/>
    </location>
</feature>
<dbReference type="InterPro" id="IPR009000">
    <property type="entry name" value="Transl_B-barrel_sf"/>
</dbReference>
<evidence type="ECO:0000256" key="12">
    <source>
        <dbReference type="RuleBase" id="RU000645"/>
    </source>
</evidence>
<dbReference type="Gene3D" id="1.10.10.2480">
    <property type="match status" value="1"/>
</dbReference>
<feature type="compositionally biased region" description="Low complexity" evidence="13">
    <location>
        <begin position="70"/>
        <end position="85"/>
    </location>
</feature>
<evidence type="ECO:0000256" key="13">
    <source>
        <dbReference type="SAM" id="MobiDB-lite"/>
    </source>
</evidence>
<dbReference type="Gene3D" id="3.40.50.10050">
    <property type="entry name" value="Translation initiation factor IF- 2, domain 3"/>
    <property type="match status" value="1"/>
</dbReference>
<dbReference type="GO" id="GO:0005525">
    <property type="term" value="F:GTP binding"/>
    <property type="evidence" value="ECO:0007669"/>
    <property type="project" value="UniProtKB-KW"/>
</dbReference>
<dbReference type="NCBIfam" id="TIGR00487">
    <property type="entry name" value="IF-2"/>
    <property type="match status" value="1"/>
</dbReference>
<evidence type="ECO:0000256" key="2">
    <source>
        <dbReference type="ARBA" id="ARBA00007733"/>
    </source>
</evidence>
<sequence length="774" mass="83668">MRVYELAKQMGVSSTELMNRLQKLGVEVKNHFAAIEPSVVKELQAAQTAGSSPQTEVKKKKPAGDKKPTVTKQATAAKPAKAQPVSKPAATSDKVVKPAGSAAKAPAKPAPKPAQKTPAKPAPKAAPTKSAEPVQRPQAQRPEAKPAPEAAKRAPAPEQKPQLQPQPKPEVKVEAPVKEEPVAAAAPAEKAKILEIPQAATVKEFAELVGKEPTAIIKTLLKLGELVTINQSLSSDIIEILADDLGYEPKIISPEELEEEEAFEEDLTNLVPRPPVVTVMGHVDHGKTSLLDAIRKTDVMSGEAGGITQHIGAYQVVLDGRKITFIDTPGHEAFTAMRARGAQVTDIAVLVVAADDGVMPQTVEAINHAKAANVPIVVAVNKIDKENADPTRVRQELTEYALIPEEWGGDTIFVDVSAKQKLHIQDLLEMVLLVADIKELKANPNTRARGTCIEAKLERGRGPVATVLIYRGTLRVGDAVVAGATYGKVRAMSDDKGKTVLEATPAQPVEVVGLSSLPQAGEELKVVGDEKEARHIAEERALKRRLIAQEERSRVTLEDLFARIQEGEIKDLNLVIKADTQGSVEAIKDALYKLNTEEVQIRIIHTGVGGISETDIMLAAASNAIVIGFNVRPDVNAQAMAAKETVDIRVYRIIYKVVEDITQALSGLLAPEIKEVDTGRVEVRATFKVPKLGVIAGCYVQQGEVDRNQRIRLVREGQIIYDGSIVSLRRFKDDVKVVKEGFECGIGLANFQDIKEGDILESYKLVERQRQLGE</sequence>
<dbReference type="InterPro" id="IPR027417">
    <property type="entry name" value="P-loop_NTPase"/>
</dbReference>
<comment type="similarity">
    <text evidence="2 10 11">Belongs to the TRAFAC class translation factor GTPase superfamily. Classic translation factor GTPase family. IF-2 subfamily.</text>
</comment>
<evidence type="ECO:0000256" key="4">
    <source>
        <dbReference type="ARBA" id="ARBA00022490"/>
    </source>
</evidence>
<dbReference type="GO" id="GO:0005829">
    <property type="term" value="C:cytosol"/>
    <property type="evidence" value="ECO:0007669"/>
    <property type="project" value="TreeGrafter"/>
</dbReference>
<keyword evidence="6 10" id="KW-0547">Nucleotide-binding</keyword>
<evidence type="ECO:0000256" key="6">
    <source>
        <dbReference type="ARBA" id="ARBA00022741"/>
    </source>
</evidence>
<feature type="binding site" evidence="10">
    <location>
        <begin position="281"/>
        <end position="288"/>
    </location>
    <ligand>
        <name>GTP</name>
        <dbReference type="ChEBI" id="CHEBI:37565"/>
    </ligand>
</feature>
<dbReference type="InterPro" id="IPR053905">
    <property type="entry name" value="EF-G-like_DII"/>
</dbReference>
<feature type="compositionally biased region" description="Low complexity" evidence="13">
    <location>
        <begin position="153"/>
        <end position="165"/>
    </location>
</feature>
<dbReference type="InterPro" id="IPR044145">
    <property type="entry name" value="IF2_II"/>
</dbReference>
<keyword evidence="5 10" id="KW-0396">Initiation factor</keyword>
<dbReference type="InterPro" id="IPR036925">
    <property type="entry name" value="TIF_IF2_dom3_sf"/>
</dbReference>
<dbReference type="EMBL" id="MELI01000076">
    <property type="protein sequence ID" value="OFW33083.1"/>
    <property type="molecule type" value="Genomic_DNA"/>
</dbReference>
<dbReference type="PANTHER" id="PTHR43381:SF5">
    <property type="entry name" value="TR-TYPE G DOMAIN-CONTAINING PROTEIN"/>
    <property type="match status" value="1"/>
</dbReference>
<dbReference type="PROSITE" id="PS01176">
    <property type="entry name" value="IF2"/>
    <property type="match status" value="1"/>
</dbReference>
<feature type="binding site" evidence="10">
    <location>
        <begin position="327"/>
        <end position="331"/>
    </location>
    <ligand>
        <name>GTP</name>
        <dbReference type="ChEBI" id="CHEBI:37565"/>
    </ligand>
</feature>
<dbReference type="GO" id="GO:0003743">
    <property type="term" value="F:translation initiation factor activity"/>
    <property type="evidence" value="ECO:0007669"/>
    <property type="project" value="UniProtKB-UniRule"/>
</dbReference>
<evidence type="ECO:0000256" key="8">
    <source>
        <dbReference type="ARBA" id="ARBA00023134"/>
    </source>
</evidence>
<evidence type="ECO:0000256" key="9">
    <source>
        <dbReference type="ARBA" id="ARBA00025162"/>
    </source>
</evidence>
<dbReference type="FunFam" id="2.40.30.10:FF:000007">
    <property type="entry name" value="Translation initiation factor IF-2"/>
    <property type="match status" value="1"/>
</dbReference>
<dbReference type="InterPro" id="IPR006847">
    <property type="entry name" value="IF2_N"/>
</dbReference>
<gene>
    <name evidence="10" type="primary">infB</name>
    <name evidence="15" type="ORF">A2074_01760</name>
</gene>
<dbReference type="FunFam" id="3.40.50.300:FF:000019">
    <property type="entry name" value="Translation initiation factor IF-2"/>
    <property type="match status" value="1"/>
</dbReference>
<dbReference type="CDD" id="cd03692">
    <property type="entry name" value="mtIF2_IVc"/>
    <property type="match status" value="1"/>
</dbReference>
<evidence type="ECO:0000259" key="14">
    <source>
        <dbReference type="PROSITE" id="PS51722"/>
    </source>
</evidence>
<dbReference type="PANTHER" id="PTHR43381">
    <property type="entry name" value="TRANSLATION INITIATION FACTOR IF-2-RELATED"/>
    <property type="match status" value="1"/>
</dbReference>
<dbReference type="InterPro" id="IPR015760">
    <property type="entry name" value="TIF_IF2"/>
</dbReference>
<dbReference type="Pfam" id="PF00009">
    <property type="entry name" value="GTP_EFTU"/>
    <property type="match status" value="1"/>
</dbReference>
<protein>
    <recommendedName>
        <fullName evidence="3 10">Translation initiation factor IF-2</fullName>
    </recommendedName>
</protein>
<feature type="region of interest" description="Disordered" evidence="13">
    <location>
        <begin position="43"/>
        <end position="173"/>
    </location>
</feature>
<dbReference type="SUPFAM" id="SSF52540">
    <property type="entry name" value="P-loop containing nucleoside triphosphate hydrolases"/>
    <property type="match status" value="1"/>
</dbReference>
<dbReference type="SUPFAM" id="SSF52156">
    <property type="entry name" value="Initiation factor IF2/eIF5b, domain 3"/>
    <property type="match status" value="1"/>
</dbReference>
<feature type="compositionally biased region" description="Basic and acidic residues" evidence="13">
    <location>
        <begin position="142"/>
        <end position="152"/>
    </location>
</feature>
<comment type="subcellular location">
    <subcellularLocation>
        <location evidence="1 10 12">Cytoplasm</location>
    </subcellularLocation>
</comment>
<feature type="binding site" evidence="10">
    <location>
        <begin position="381"/>
        <end position="384"/>
    </location>
    <ligand>
        <name>GTP</name>
        <dbReference type="ChEBI" id="CHEBI:37565"/>
    </ligand>
</feature>
<dbReference type="Pfam" id="PF22042">
    <property type="entry name" value="EF-G_D2"/>
    <property type="match status" value="1"/>
</dbReference>
<dbReference type="PROSITE" id="PS51722">
    <property type="entry name" value="G_TR_2"/>
    <property type="match status" value="1"/>
</dbReference>
<dbReference type="Pfam" id="PF03144">
    <property type="entry name" value="GTP_EFTU_D2"/>
    <property type="match status" value="1"/>
</dbReference>
<feature type="compositionally biased region" description="Low complexity" evidence="13">
    <location>
        <begin position="97"/>
        <end position="141"/>
    </location>
</feature>
<dbReference type="Pfam" id="PF04760">
    <property type="entry name" value="IF2_N"/>
    <property type="match status" value="2"/>
</dbReference>
<evidence type="ECO:0000256" key="7">
    <source>
        <dbReference type="ARBA" id="ARBA00022917"/>
    </source>
</evidence>
<dbReference type="SUPFAM" id="SSF50447">
    <property type="entry name" value="Translation proteins"/>
    <property type="match status" value="2"/>
</dbReference>
<keyword evidence="4 10" id="KW-0963">Cytoplasm</keyword>
<organism evidence="15 16">
    <name type="scientific">Candidatus Aquicultor primus</name>
    <dbReference type="NCBI Taxonomy" id="1797195"/>
    <lineage>
        <taxon>Bacteria</taxon>
        <taxon>Bacillati</taxon>
        <taxon>Actinomycetota</taxon>
        <taxon>Candidatus Aquicultoria</taxon>
        <taxon>Candidatus Aquicultorales</taxon>
        <taxon>Candidatus Aquicultoraceae</taxon>
        <taxon>Candidatus Aquicultor</taxon>
    </lineage>
</organism>
<dbReference type="Gene3D" id="2.40.30.10">
    <property type="entry name" value="Translation factors"/>
    <property type="match status" value="2"/>
</dbReference>